<feature type="domain" description="Helicase C-terminal" evidence="13">
    <location>
        <begin position="775"/>
        <end position="930"/>
    </location>
</feature>
<dbReference type="GO" id="GO:0005524">
    <property type="term" value="F:ATP binding"/>
    <property type="evidence" value="ECO:0007669"/>
    <property type="project" value="UniProtKB-KW"/>
</dbReference>
<protein>
    <submittedName>
        <fullName evidence="15">Uncharacterized protein</fullName>
    </submittedName>
</protein>
<dbReference type="GO" id="GO:0004386">
    <property type="term" value="F:helicase activity"/>
    <property type="evidence" value="ECO:0007669"/>
    <property type="project" value="UniProtKB-KW"/>
</dbReference>
<dbReference type="PROSITE" id="PS51192">
    <property type="entry name" value="HELICASE_ATP_BIND_1"/>
    <property type="match status" value="1"/>
</dbReference>
<comment type="caution">
    <text evidence="15">The sequence shown here is derived from an EMBL/GenBank/DDBJ whole genome shotgun (WGS) entry which is preliminary data.</text>
</comment>
<organism evidence="15 16">
    <name type="scientific">Blepharisma stoltei</name>
    <dbReference type="NCBI Taxonomy" id="1481888"/>
    <lineage>
        <taxon>Eukaryota</taxon>
        <taxon>Sar</taxon>
        <taxon>Alveolata</taxon>
        <taxon>Ciliophora</taxon>
        <taxon>Postciliodesmatophora</taxon>
        <taxon>Heterotrichea</taxon>
        <taxon>Heterotrichida</taxon>
        <taxon>Blepharismidae</taxon>
        <taxon>Blepharisma</taxon>
    </lineage>
</organism>
<evidence type="ECO:0000256" key="8">
    <source>
        <dbReference type="ARBA" id="ARBA00023125"/>
    </source>
</evidence>
<dbReference type="SMART" id="SM00573">
    <property type="entry name" value="HSA"/>
    <property type="match status" value="1"/>
</dbReference>
<evidence type="ECO:0000259" key="13">
    <source>
        <dbReference type="PROSITE" id="PS51194"/>
    </source>
</evidence>
<keyword evidence="3" id="KW-0547">Nucleotide-binding</keyword>
<dbReference type="InterPro" id="IPR049730">
    <property type="entry name" value="SNF2/RAD54-like_C"/>
</dbReference>
<keyword evidence="6" id="KW-0067">ATP-binding</keyword>
<dbReference type="InterPro" id="IPR000330">
    <property type="entry name" value="SNF2_N"/>
</dbReference>
<keyword evidence="9" id="KW-0539">Nucleus</keyword>
<evidence type="ECO:0000313" key="16">
    <source>
        <dbReference type="Proteomes" id="UP001162131"/>
    </source>
</evidence>
<evidence type="ECO:0000256" key="6">
    <source>
        <dbReference type="ARBA" id="ARBA00022840"/>
    </source>
</evidence>
<comment type="similarity">
    <text evidence="2">Belongs to the SNF2/RAD54 helicase family. SWR1 subfamily.</text>
</comment>
<dbReference type="PROSITE" id="PS51204">
    <property type="entry name" value="HSA"/>
    <property type="match status" value="1"/>
</dbReference>
<dbReference type="FunFam" id="3.40.50.10810:FF:000005">
    <property type="entry name" value="Photoperiod-independent early flowering 1"/>
    <property type="match status" value="1"/>
</dbReference>
<dbReference type="Pfam" id="PF00271">
    <property type="entry name" value="Helicase_C"/>
    <property type="match status" value="1"/>
</dbReference>
<reference evidence="15" key="1">
    <citation type="submission" date="2021-09" db="EMBL/GenBank/DDBJ databases">
        <authorList>
            <consortium name="AG Swart"/>
            <person name="Singh M."/>
            <person name="Singh A."/>
            <person name="Seah K."/>
            <person name="Emmerich C."/>
        </authorList>
    </citation>
    <scope>NUCLEOTIDE SEQUENCE</scope>
    <source>
        <strain evidence="15">ATCC30299</strain>
    </source>
</reference>
<dbReference type="PROSITE" id="PS51194">
    <property type="entry name" value="HELICASE_CTER"/>
    <property type="match status" value="1"/>
</dbReference>
<dbReference type="CDD" id="cd18003">
    <property type="entry name" value="DEXQc_SRCAP"/>
    <property type="match status" value="1"/>
</dbReference>
<evidence type="ECO:0000259" key="12">
    <source>
        <dbReference type="PROSITE" id="PS51192"/>
    </source>
</evidence>
<dbReference type="Gene3D" id="3.40.50.10810">
    <property type="entry name" value="Tandem AAA-ATPase domain"/>
    <property type="match status" value="1"/>
</dbReference>
<dbReference type="InterPro" id="IPR050520">
    <property type="entry name" value="INO80/SWR1_helicase"/>
</dbReference>
<dbReference type="PANTHER" id="PTHR45685:SF1">
    <property type="entry name" value="HELICASE SRCAP"/>
    <property type="match status" value="1"/>
</dbReference>
<feature type="domain" description="Helicase ATP-binding" evidence="12">
    <location>
        <begin position="267"/>
        <end position="432"/>
    </location>
</feature>
<accession>A0AAU9IVG0</accession>
<keyword evidence="5" id="KW-0347">Helicase</keyword>
<evidence type="ECO:0000256" key="2">
    <source>
        <dbReference type="ARBA" id="ARBA00009220"/>
    </source>
</evidence>
<evidence type="ECO:0000256" key="9">
    <source>
        <dbReference type="ARBA" id="ARBA00023242"/>
    </source>
</evidence>
<dbReference type="GO" id="GO:0006338">
    <property type="term" value="P:chromatin remodeling"/>
    <property type="evidence" value="ECO:0007669"/>
    <property type="project" value="TreeGrafter"/>
</dbReference>
<evidence type="ECO:0000256" key="4">
    <source>
        <dbReference type="ARBA" id="ARBA00022801"/>
    </source>
</evidence>
<feature type="region of interest" description="Disordered" evidence="11">
    <location>
        <begin position="1007"/>
        <end position="1035"/>
    </location>
</feature>
<dbReference type="GO" id="GO:0000812">
    <property type="term" value="C:Swr1 complex"/>
    <property type="evidence" value="ECO:0007669"/>
    <property type="project" value="TreeGrafter"/>
</dbReference>
<dbReference type="CDD" id="cd18793">
    <property type="entry name" value="SF2_C_SNF"/>
    <property type="match status" value="1"/>
</dbReference>
<feature type="compositionally biased region" description="Acidic residues" evidence="11">
    <location>
        <begin position="1010"/>
        <end position="1033"/>
    </location>
</feature>
<keyword evidence="7" id="KW-0156">Chromatin regulator</keyword>
<name>A0AAU9IVG0_9CILI</name>
<dbReference type="AlphaFoldDB" id="A0AAU9IVG0"/>
<evidence type="ECO:0000256" key="1">
    <source>
        <dbReference type="ARBA" id="ARBA00004123"/>
    </source>
</evidence>
<dbReference type="Pfam" id="PF00176">
    <property type="entry name" value="SNF2-rel_dom"/>
    <property type="match status" value="1"/>
</dbReference>
<dbReference type="Gene3D" id="3.40.50.300">
    <property type="entry name" value="P-loop containing nucleotide triphosphate hydrolases"/>
    <property type="match status" value="1"/>
</dbReference>
<evidence type="ECO:0000256" key="10">
    <source>
        <dbReference type="SAM" id="Coils"/>
    </source>
</evidence>
<evidence type="ECO:0000256" key="3">
    <source>
        <dbReference type="ARBA" id="ARBA00022741"/>
    </source>
</evidence>
<evidence type="ECO:0000313" key="15">
    <source>
        <dbReference type="EMBL" id="CAG9318020.1"/>
    </source>
</evidence>
<dbReference type="SMART" id="SM00490">
    <property type="entry name" value="HELICc"/>
    <property type="match status" value="1"/>
</dbReference>
<dbReference type="GO" id="GO:0003677">
    <property type="term" value="F:DNA binding"/>
    <property type="evidence" value="ECO:0007669"/>
    <property type="project" value="UniProtKB-KW"/>
</dbReference>
<dbReference type="InterPro" id="IPR001650">
    <property type="entry name" value="Helicase_C-like"/>
</dbReference>
<evidence type="ECO:0000259" key="14">
    <source>
        <dbReference type="PROSITE" id="PS51204"/>
    </source>
</evidence>
<feature type="coiled-coil region" evidence="10">
    <location>
        <begin position="116"/>
        <end position="179"/>
    </location>
</feature>
<keyword evidence="8" id="KW-0238">DNA-binding</keyword>
<evidence type="ECO:0000256" key="11">
    <source>
        <dbReference type="SAM" id="MobiDB-lite"/>
    </source>
</evidence>
<dbReference type="GO" id="GO:0016887">
    <property type="term" value="F:ATP hydrolysis activity"/>
    <property type="evidence" value="ECO:0007669"/>
    <property type="project" value="TreeGrafter"/>
</dbReference>
<proteinExistence type="inferred from homology"/>
<evidence type="ECO:0000256" key="7">
    <source>
        <dbReference type="ARBA" id="ARBA00022853"/>
    </source>
</evidence>
<feature type="region of interest" description="Disordered" evidence="11">
    <location>
        <begin position="1"/>
        <end position="36"/>
    </location>
</feature>
<dbReference type="InterPro" id="IPR027417">
    <property type="entry name" value="P-loop_NTPase"/>
</dbReference>
<comment type="subcellular location">
    <subcellularLocation>
        <location evidence="1">Nucleus</location>
    </subcellularLocation>
</comment>
<feature type="domain" description="HSA" evidence="14">
    <location>
        <begin position="67"/>
        <end position="139"/>
    </location>
</feature>
<dbReference type="InterPro" id="IPR014012">
    <property type="entry name" value="HSA_dom"/>
</dbReference>
<dbReference type="SUPFAM" id="SSF52540">
    <property type="entry name" value="P-loop containing nucleoside triphosphate hydrolases"/>
    <property type="match status" value="2"/>
</dbReference>
<keyword evidence="10" id="KW-0175">Coiled coil</keyword>
<dbReference type="EMBL" id="CAJZBQ010000020">
    <property type="protein sequence ID" value="CAG9318020.1"/>
    <property type="molecule type" value="Genomic_DNA"/>
</dbReference>
<gene>
    <name evidence="15" type="ORF">BSTOLATCC_MIC20504</name>
</gene>
<dbReference type="GO" id="GO:0042393">
    <property type="term" value="F:histone binding"/>
    <property type="evidence" value="ECO:0007669"/>
    <property type="project" value="TreeGrafter"/>
</dbReference>
<dbReference type="Pfam" id="PF07529">
    <property type="entry name" value="HSA"/>
    <property type="match status" value="1"/>
</dbReference>
<dbReference type="Proteomes" id="UP001162131">
    <property type="component" value="Unassembled WGS sequence"/>
</dbReference>
<dbReference type="PANTHER" id="PTHR45685">
    <property type="entry name" value="HELICASE SRCAP-RELATED"/>
    <property type="match status" value="1"/>
</dbReference>
<dbReference type="InterPro" id="IPR014001">
    <property type="entry name" value="Helicase_ATP-bd"/>
</dbReference>
<evidence type="ECO:0000256" key="5">
    <source>
        <dbReference type="ARBA" id="ARBA00022806"/>
    </source>
</evidence>
<feature type="compositionally biased region" description="Low complexity" evidence="11">
    <location>
        <begin position="11"/>
        <end position="25"/>
    </location>
</feature>
<dbReference type="SMART" id="SM00487">
    <property type="entry name" value="DEXDc"/>
    <property type="match status" value="1"/>
</dbReference>
<dbReference type="InterPro" id="IPR038718">
    <property type="entry name" value="SNF2-like_sf"/>
</dbReference>
<keyword evidence="4" id="KW-0378">Hydrolase</keyword>
<keyword evidence="16" id="KW-1185">Reference proteome</keyword>
<sequence>MHSPSVLETIEPNLPSESSEPESLSDNCGSSKLTKLGQKPSLDDLRSYQDSIIKRIKYLRKIYGRKLHHIAEYERPRTHRDHLLGEMEWMAEDFDRERKLKIASAKKLVRASLGIIKQKQEQAQKVSEEELAMKKKLANRVSKMITKYWSAVVKIACHIRSLQEEEKKQNLRNRRLDKLVDKQLELSNKVAKKLHQGNGPVVIQLKWENEQWRAWEDKDEVQNVAEMASLMQPKGITLATSKVFTKLPFLIRGRLREYQHIGLDWLVTLHDKKLNGILADEMGLGKTIQTIALLSYLACERGVWGPHLIVVPTSIVMNWEMELKRWCPALKVLTYFGTQKERKLKRQGWSKPNSFHVCITSYKLVVQDHFAFKRKQWYYLILDEAQHIKNFHSQRWQILLKFNSQRRLLLTGTPLQNDVMELWSLLHFLMPDLFTSHEDFYAWFSSPFHSAISNNTDFSLTVIQRLHSILRPFLLRRMKKDVETQLPDKIHHIIFCPLSRRQQYLYDEFLERRYVQVSGDCVSLMNVLMQLRKVCNHPDLFEPRDVKAPFQSVQLRIKMHPMFLINDEKIYPWVGFADREKNSKINAIEISYLANLRWKLGITMVPELKIGIKIPAAPSAVPYNKKKTDIVPIYGAALHDLLKIEKLKNYRGYSANLNKVYKGNKYKRRAIKGSYIKIINPRWAKILISSLEDRLKSLSETMIRYQVIQPKVSNPSPILDLAKNCQVSDNLIAQEQYLQYKIFPKIAILHYLITRQQLLFPDRQSIEHDCGKLRKLSALLHKLSQENHKCVIFTQMTKMLDILEKFLNLHGYTYVRLDGNTKVETRQRVIDIFNLDPRVFCFISSTRSGGLGINLTGADTVIFYDTDWNPAMDKQAQDRCHRIGQTRNVHIYRLISSYTIEENILKKSLQKSHLDDLIMEEGQFTTQYLQHQRVKVEEFFENVSDEALEEACKQVEDAEDIKALRSAQQEEIQEENEFEDSSKQFEFMSQVDPVTKLCIDNYLIEHPSEDIEEEIEENEESDEESSEEEDQDMAVEWVDGGEQIYKERMEFLTSRYIVY</sequence>